<dbReference type="GO" id="GO:0005506">
    <property type="term" value="F:iron ion binding"/>
    <property type="evidence" value="ECO:0007669"/>
    <property type="project" value="InterPro"/>
</dbReference>
<dbReference type="Proteomes" id="UP000452235">
    <property type="component" value="Unassembled WGS sequence"/>
</dbReference>
<dbReference type="GO" id="GO:0020037">
    <property type="term" value="F:heme binding"/>
    <property type="evidence" value="ECO:0007669"/>
    <property type="project" value="InterPro"/>
</dbReference>
<dbReference type="PRINTS" id="PR00463">
    <property type="entry name" value="EP450I"/>
</dbReference>
<keyword evidence="6 8" id="KW-0408">Iron</keyword>
<keyword evidence="4 8" id="KW-0479">Metal-binding</keyword>
<evidence type="ECO:0000256" key="6">
    <source>
        <dbReference type="ARBA" id="ARBA00023004"/>
    </source>
</evidence>
<evidence type="ECO:0000313" key="9">
    <source>
        <dbReference type="EMBL" id="GFF16715.1"/>
    </source>
</evidence>
<evidence type="ECO:0000256" key="8">
    <source>
        <dbReference type="PIRSR" id="PIRSR602401-1"/>
    </source>
</evidence>
<dbReference type="AlphaFoldDB" id="A0A5M3YVQ9"/>
<dbReference type="SUPFAM" id="SSF48264">
    <property type="entry name" value="Cytochrome P450"/>
    <property type="match status" value="1"/>
</dbReference>
<comment type="similarity">
    <text evidence="2">Belongs to the cytochrome P450 family.</text>
</comment>
<keyword evidence="5" id="KW-0560">Oxidoreductase</keyword>
<dbReference type="OrthoDB" id="3945418at2759"/>
<accession>A0A5M3YVQ9</accession>
<dbReference type="PRINTS" id="PR00385">
    <property type="entry name" value="P450"/>
</dbReference>
<name>A0A5M3YVQ9_ASPTE</name>
<evidence type="ECO:0000313" key="10">
    <source>
        <dbReference type="Proteomes" id="UP000452235"/>
    </source>
</evidence>
<gene>
    <name evidence="9" type="ORF">ATEIFO6365_0006005000</name>
</gene>
<feature type="binding site" description="axial binding residue" evidence="8">
    <location>
        <position position="443"/>
    </location>
    <ligand>
        <name>heme</name>
        <dbReference type="ChEBI" id="CHEBI:30413"/>
    </ligand>
    <ligandPart>
        <name>Fe</name>
        <dbReference type="ChEBI" id="CHEBI:18248"/>
    </ligandPart>
</feature>
<dbReference type="Gene3D" id="1.10.630.10">
    <property type="entry name" value="Cytochrome P450"/>
    <property type="match status" value="1"/>
</dbReference>
<dbReference type="InterPro" id="IPR001128">
    <property type="entry name" value="Cyt_P450"/>
</dbReference>
<sequence length="504" mass="57466">MPLHSSMASFSLLGLAYLVLRSIYRLYFHPLRHIPGPRLAAISSLYEFYYDVVCQGRYLWEIERLHVIYGPIVRINPREVHIIDPSFYDEIYAPSSRRRDKDAKWVPTFGLSQSMLSTVGHQQHRFRRSLLSSFFSKKSVLQIGPLIDQQREKLFQHLANFHRTQEVVRLDSAFVALTSDIISAYCYGESGNFLDDPSFRSDIRASVVDAASICHLARFLPFLQPLIQSVPEGILRALMPGKTALLDFELSLASKASKALHGDKPSAGAQETIYDRLTDKSVPPEERSLSRIQDESSLVLAAGTETTARILTIAIYYLSRDRSLLDKLRVELKQALPTPTSSTTWVQLEKLPYLSAVVRESLRLGFGITCRLPRLAPEEVLRYKDYEIPPGTAMSTCTMFVHRNPEIFPDPDRFDPERWLEGGQLNNKLAKYIVSFTRGSRICLGINLAYSELYLLIAHLARRFTFEIYDTSEDDVRVTRDLMVGYTRRGDLQVYAKVAEVVQE</sequence>
<dbReference type="GO" id="GO:0016705">
    <property type="term" value="F:oxidoreductase activity, acting on paired donors, with incorporation or reduction of molecular oxygen"/>
    <property type="evidence" value="ECO:0007669"/>
    <property type="project" value="InterPro"/>
</dbReference>
<comment type="cofactor">
    <cofactor evidence="1 8">
        <name>heme</name>
        <dbReference type="ChEBI" id="CHEBI:30413"/>
    </cofactor>
</comment>
<dbReference type="InterPro" id="IPR036396">
    <property type="entry name" value="Cyt_P450_sf"/>
</dbReference>
<evidence type="ECO:0000256" key="7">
    <source>
        <dbReference type="ARBA" id="ARBA00023033"/>
    </source>
</evidence>
<evidence type="ECO:0000256" key="5">
    <source>
        <dbReference type="ARBA" id="ARBA00023002"/>
    </source>
</evidence>
<dbReference type="GO" id="GO:0004497">
    <property type="term" value="F:monooxygenase activity"/>
    <property type="evidence" value="ECO:0007669"/>
    <property type="project" value="UniProtKB-KW"/>
</dbReference>
<dbReference type="PANTHER" id="PTHR24305">
    <property type="entry name" value="CYTOCHROME P450"/>
    <property type="match status" value="1"/>
</dbReference>
<evidence type="ECO:0000256" key="2">
    <source>
        <dbReference type="ARBA" id="ARBA00010617"/>
    </source>
</evidence>
<evidence type="ECO:0000256" key="3">
    <source>
        <dbReference type="ARBA" id="ARBA00022617"/>
    </source>
</evidence>
<dbReference type="InterPro" id="IPR002401">
    <property type="entry name" value="Cyt_P450_E_grp-I"/>
</dbReference>
<evidence type="ECO:0000256" key="1">
    <source>
        <dbReference type="ARBA" id="ARBA00001971"/>
    </source>
</evidence>
<keyword evidence="7 9" id="KW-0503">Monooxygenase</keyword>
<comment type="caution">
    <text evidence="9">The sequence shown here is derived from an EMBL/GenBank/DDBJ whole genome shotgun (WGS) entry which is preliminary data.</text>
</comment>
<protein>
    <submittedName>
        <fullName evidence="9">Benzoate 4-monooxygenase cytochrome P450</fullName>
    </submittedName>
</protein>
<dbReference type="PANTHER" id="PTHR24305:SF157">
    <property type="entry name" value="N-ACETYLTRYPTOPHAN 6-HYDROXYLASE IVOC-RELATED"/>
    <property type="match status" value="1"/>
</dbReference>
<keyword evidence="10" id="KW-1185">Reference proteome</keyword>
<dbReference type="InterPro" id="IPR050121">
    <property type="entry name" value="Cytochrome_P450_monoxygenase"/>
</dbReference>
<evidence type="ECO:0000256" key="4">
    <source>
        <dbReference type="ARBA" id="ARBA00022723"/>
    </source>
</evidence>
<proteinExistence type="inferred from homology"/>
<dbReference type="Pfam" id="PF00067">
    <property type="entry name" value="p450"/>
    <property type="match status" value="1"/>
</dbReference>
<dbReference type="VEuPathDB" id="FungiDB:ATEG_02828"/>
<dbReference type="EMBL" id="BLJY01000006">
    <property type="protein sequence ID" value="GFF16715.1"/>
    <property type="molecule type" value="Genomic_DNA"/>
</dbReference>
<keyword evidence="3 8" id="KW-0349">Heme</keyword>
<reference evidence="9 10" key="1">
    <citation type="submission" date="2020-01" db="EMBL/GenBank/DDBJ databases">
        <title>Aspergillus terreus IFO 6365 whole genome shotgun sequence.</title>
        <authorList>
            <person name="Kanamasa S."/>
            <person name="Takahashi H."/>
        </authorList>
    </citation>
    <scope>NUCLEOTIDE SEQUENCE [LARGE SCALE GENOMIC DNA]</scope>
    <source>
        <strain evidence="9 10">IFO 6365</strain>
    </source>
</reference>
<dbReference type="CDD" id="cd11062">
    <property type="entry name" value="CYP58-like"/>
    <property type="match status" value="1"/>
</dbReference>
<organism evidence="9 10">
    <name type="scientific">Aspergillus terreus</name>
    <dbReference type="NCBI Taxonomy" id="33178"/>
    <lineage>
        <taxon>Eukaryota</taxon>
        <taxon>Fungi</taxon>
        <taxon>Dikarya</taxon>
        <taxon>Ascomycota</taxon>
        <taxon>Pezizomycotina</taxon>
        <taxon>Eurotiomycetes</taxon>
        <taxon>Eurotiomycetidae</taxon>
        <taxon>Eurotiales</taxon>
        <taxon>Aspergillaceae</taxon>
        <taxon>Aspergillus</taxon>
        <taxon>Aspergillus subgen. Circumdati</taxon>
    </lineage>
</organism>